<organism evidence="1 2">
    <name type="scientific">Fusarium sarcochroum</name>
    <dbReference type="NCBI Taxonomy" id="1208366"/>
    <lineage>
        <taxon>Eukaryota</taxon>
        <taxon>Fungi</taxon>
        <taxon>Dikarya</taxon>
        <taxon>Ascomycota</taxon>
        <taxon>Pezizomycotina</taxon>
        <taxon>Sordariomycetes</taxon>
        <taxon>Hypocreomycetidae</taxon>
        <taxon>Hypocreales</taxon>
        <taxon>Nectriaceae</taxon>
        <taxon>Fusarium</taxon>
        <taxon>Fusarium lateritium species complex</taxon>
    </lineage>
</organism>
<sequence>MIPIRDLVHSLLVKLRFTSPKSPPRKKQGPKCFLLNVPLEIFYLIFDRLPVCSQMCLLVACYDTYHTLSPLRSQILRYGLEARIGYLGLLARDYPDHWVDDATAMLIKMKNQDLPKAPEGPPVFKTPGWGCHNIDLFERGALMLEHKHVQIAVKYSQLQNKTLRQKRYLKALLKPYETEFSPGFEMHPNYASSLIGKFWTCPKIVSGSYLVFNKWHFIKKDGPIHLGELRRFGPCLHQYVEPRRYHNFIRRKLYSTIGCSIEQATGTYLMPKWGSNHRDCSDKFFGCLRLAFHKEGKPVNGFNAICVEGLRRSLLAFKSERDPLEIRARYGDLPTEGRDDLVNGGIFPVWIGRWRLL</sequence>
<evidence type="ECO:0000313" key="2">
    <source>
        <dbReference type="Proteomes" id="UP000622797"/>
    </source>
</evidence>
<gene>
    <name evidence="1" type="ORF">FSARC_2333</name>
</gene>
<keyword evidence="2" id="KW-1185">Reference proteome</keyword>
<protein>
    <recommendedName>
        <fullName evidence="3">F-box domain-containing protein</fullName>
    </recommendedName>
</protein>
<reference evidence="1" key="1">
    <citation type="journal article" date="2020" name="BMC Genomics">
        <title>Correction to: Identification and distribution of gene clusters required for synthesis of sphingolipid metabolism inhibitors in diverse species of the filamentous fungus Fusarium.</title>
        <authorList>
            <person name="Kim H.S."/>
            <person name="Lohmar J.M."/>
            <person name="Busman M."/>
            <person name="Brown D.W."/>
            <person name="Naumann T.A."/>
            <person name="Divon H.H."/>
            <person name="Lysoe E."/>
            <person name="Uhlig S."/>
            <person name="Proctor R.H."/>
        </authorList>
    </citation>
    <scope>NUCLEOTIDE SEQUENCE</scope>
    <source>
        <strain evidence="1">NRRL 20472</strain>
    </source>
</reference>
<evidence type="ECO:0008006" key="3">
    <source>
        <dbReference type="Google" id="ProtNLM"/>
    </source>
</evidence>
<dbReference type="EMBL" id="JABEXW010000113">
    <property type="protein sequence ID" value="KAF4970702.1"/>
    <property type="molecule type" value="Genomic_DNA"/>
</dbReference>
<evidence type="ECO:0000313" key="1">
    <source>
        <dbReference type="EMBL" id="KAF4970702.1"/>
    </source>
</evidence>
<reference evidence="1" key="2">
    <citation type="submission" date="2020-05" db="EMBL/GenBank/DDBJ databases">
        <authorList>
            <person name="Kim H.-S."/>
            <person name="Proctor R.H."/>
            <person name="Brown D.W."/>
        </authorList>
    </citation>
    <scope>NUCLEOTIDE SEQUENCE</scope>
    <source>
        <strain evidence="1">NRRL 20472</strain>
    </source>
</reference>
<dbReference type="OrthoDB" id="3766406at2759"/>
<comment type="caution">
    <text evidence="1">The sequence shown here is derived from an EMBL/GenBank/DDBJ whole genome shotgun (WGS) entry which is preliminary data.</text>
</comment>
<dbReference type="AlphaFoldDB" id="A0A8H4U6N4"/>
<dbReference type="Proteomes" id="UP000622797">
    <property type="component" value="Unassembled WGS sequence"/>
</dbReference>
<name>A0A8H4U6N4_9HYPO</name>
<accession>A0A8H4U6N4</accession>
<proteinExistence type="predicted"/>